<proteinExistence type="inferred from homology"/>
<dbReference type="PIRSF" id="PIRSF000089">
    <property type="entry name" value="Electra_flavoP_a"/>
    <property type="match status" value="1"/>
</dbReference>
<keyword evidence="4 6" id="KW-0274">FAD</keyword>
<dbReference type="SUPFAM" id="SSF52467">
    <property type="entry name" value="DHS-like NAD/FAD-binding domain"/>
    <property type="match status" value="1"/>
</dbReference>
<accession>H5SJ62</accession>
<feature type="binding site" evidence="6">
    <location>
        <position position="288"/>
    </location>
    <ligand>
        <name>FAD</name>
        <dbReference type="ChEBI" id="CHEBI:57692"/>
    </ligand>
</feature>
<comment type="cofactor">
    <cofactor evidence="6">
        <name>FAD</name>
        <dbReference type="ChEBI" id="CHEBI:57692"/>
    </cofactor>
    <text evidence="6">Binds 1 FAD per dimer.</text>
</comment>
<evidence type="ECO:0000313" key="8">
    <source>
        <dbReference type="EMBL" id="BAL56198.1"/>
    </source>
</evidence>
<reference evidence="8" key="1">
    <citation type="journal article" date="2005" name="Environ. Microbiol.">
        <title>Genetic and functional properties of uncultivated thermophilic crenarchaeotes from a subsurface gold mine as revealed by analysis of genome fragments.</title>
        <authorList>
            <person name="Nunoura T."/>
            <person name="Hirayama H."/>
            <person name="Takami H."/>
            <person name="Oida H."/>
            <person name="Nishi S."/>
            <person name="Shimamura S."/>
            <person name="Suzuki Y."/>
            <person name="Inagaki F."/>
            <person name="Takai K."/>
            <person name="Nealson K.H."/>
            <person name="Horikoshi K."/>
        </authorList>
    </citation>
    <scope>NUCLEOTIDE SEQUENCE</scope>
</reference>
<evidence type="ECO:0000256" key="5">
    <source>
        <dbReference type="ARBA" id="ARBA00022982"/>
    </source>
</evidence>
<evidence type="ECO:0000259" key="7">
    <source>
        <dbReference type="SMART" id="SM00893"/>
    </source>
</evidence>
<comment type="similarity">
    <text evidence="1">Belongs to the ETF alpha-subunit/FixB family.</text>
</comment>
<dbReference type="InterPro" id="IPR014730">
    <property type="entry name" value="ETF_a/b_N"/>
</dbReference>
<evidence type="ECO:0000256" key="2">
    <source>
        <dbReference type="ARBA" id="ARBA00022448"/>
    </source>
</evidence>
<protein>
    <submittedName>
        <fullName evidence="8">Electron transfer flavoprotein alpha subunit</fullName>
    </submittedName>
</protein>
<dbReference type="EMBL" id="AP011740">
    <property type="protein sequence ID" value="BAL56198.1"/>
    <property type="molecule type" value="Genomic_DNA"/>
</dbReference>
<feature type="binding site" evidence="6">
    <location>
        <begin position="267"/>
        <end position="274"/>
    </location>
    <ligand>
        <name>FAD</name>
        <dbReference type="ChEBI" id="CHEBI:57692"/>
    </ligand>
</feature>
<dbReference type="Pfam" id="PF00766">
    <property type="entry name" value="ETF_alpha"/>
    <property type="match status" value="1"/>
</dbReference>
<evidence type="ECO:0000256" key="6">
    <source>
        <dbReference type="PIRSR" id="PIRSR000089-1"/>
    </source>
</evidence>
<organism evidence="8">
    <name type="scientific">uncultured Acetothermia bacterium</name>
    <dbReference type="NCBI Taxonomy" id="236499"/>
    <lineage>
        <taxon>Bacteria</taxon>
        <taxon>Candidatus Bipolaricaulota</taxon>
        <taxon>environmental samples</taxon>
    </lineage>
</organism>
<dbReference type="GO" id="GO:0033539">
    <property type="term" value="P:fatty acid beta-oxidation using acyl-CoA dehydrogenase"/>
    <property type="evidence" value="ECO:0007669"/>
    <property type="project" value="TreeGrafter"/>
</dbReference>
<dbReference type="CDD" id="cd01715">
    <property type="entry name" value="ETF_alpha"/>
    <property type="match status" value="1"/>
</dbReference>
<evidence type="ECO:0000256" key="4">
    <source>
        <dbReference type="ARBA" id="ARBA00022827"/>
    </source>
</evidence>
<gene>
    <name evidence="8" type="ORF">HGMM_F35B12C12</name>
</gene>
<dbReference type="Gene3D" id="3.40.50.1220">
    <property type="entry name" value="TPP-binding domain"/>
    <property type="match status" value="1"/>
</dbReference>
<feature type="binding site" evidence="6">
    <location>
        <begin position="250"/>
        <end position="254"/>
    </location>
    <ligand>
        <name>FAD</name>
        <dbReference type="ChEBI" id="CHEBI:57692"/>
    </ligand>
</feature>
<evidence type="ECO:0000256" key="3">
    <source>
        <dbReference type="ARBA" id="ARBA00022630"/>
    </source>
</evidence>
<feature type="domain" description="Electron transfer flavoprotein alpha/beta-subunit N-terminal" evidence="7">
    <location>
        <begin position="2"/>
        <end position="186"/>
    </location>
</feature>
<dbReference type="InterPro" id="IPR001308">
    <property type="entry name" value="ETF_a/FixB"/>
</dbReference>
<feature type="binding site" evidence="6">
    <location>
        <position position="210"/>
    </location>
    <ligand>
        <name>FAD</name>
        <dbReference type="ChEBI" id="CHEBI:57692"/>
    </ligand>
</feature>
<dbReference type="PROSITE" id="PS00696">
    <property type="entry name" value="ETF_ALPHA"/>
    <property type="match status" value="1"/>
</dbReference>
<dbReference type="InterPro" id="IPR029035">
    <property type="entry name" value="DHS-like_NAD/FAD-binding_dom"/>
</dbReference>
<name>H5SJ62_9BACT</name>
<dbReference type="SMART" id="SM00893">
    <property type="entry name" value="ETF"/>
    <property type="match status" value="1"/>
</dbReference>
<dbReference type="InterPro" id="IPR014731">
    <property type="entry name" value="ETF_asu_C"/>
</dbReference>
<keyword evidence="5" id="KW-0249">Electron transport</keyword>
<keyword evidence="3" id="KW-0285">Flavoprotein</keyword>
<dbReference type="AlphaFoldDB" id="H5SJ62"/>
<dbReference type="Pfam" id="PF01012">
    <property type="entry name" value="ETF"/>
    <property type="match status" value="1"/>
</dbReference>
<dbReference type="InterPro" id="IPR018206">
    <property type="entry name" value="ETF_asu_C_CS"/>
</dbReference>
<reference evidence="8" key="2">
    <citation type="journal article" date="2012" name="PLoS ONE">
        <title>A Deeply Branching Thermophilic Bacterium with an Ancient Acetyl-CoA Pathway Dominates a Subsurface Ecosystem.</title>
        <authorList>
            <person name="Takami H."/>
            <person name="Noguchi H."/>
            <person name="Takaki Y."/>
            <person name="Uchiyama I."/>
            <person name="Toyoda A."/>
            <person name="Nishi S."/>
            <person name="Chee G.-J."/>
            <person name="Arai W."/>
            <person name="Nunoura T."/>
            <person name="Itoh T."/>
            <person name="Hattori M."/>
            <person name="Takai K."/>
        </authorList>
    </citation>
    <scope>NUCLEOTIDE SEQUENCE</scope>
</reference>
<feature type="binding site" evidence="6">
    <location>
        <begin position="236"/>
        <end position="237"/>
    </location>
    <ligand>
        <name>FAD</name>
        <dbReference type="ChEBI" id="CHEBI:57692"/>
    </ligand>
</feature>
<dbReference type="PANTHER" id="PTHR43153">
    <property type="entry name" value="ELECTRON TRANSFER FLAVOPROTEIN ALPHA"/>
    <property type="match status" value="1"/>
</dbReference>
<dbReference type="GO" id="GO:0050660">
    <property type="term" value="F:flavin adenine dinucleotide binding"/>
    <property type="evidence" value="ECO:0007669"/>
    <property type="project" value="InterPro"/>
</dbReference>
<keyword evidence="2" id="KW-0813">Transport</keyword>
<dbReference type="GO" id="GO:0009055">
    <property type="term" value="F:electron transfer activity"/>
    <property type="evidence" value="ECO:0007669"/>
    <property type="project" value="InterPro"/>
</dbReference>
<dbReference type="SUPFAM" id="SSF52402">
    <property type="entry name" value="Adenine nucleotide alpha hydrolases-like"/>
    <property type="match status" value="1"/>
</dbReference>
<sequence length="324" mass="34114">MIFTILEIAKQAISEASLETLTAARDLAQKTNDSVAALLIGKGVRALAPTVKGVGAVLVVEDQQLDSYIPEAFAKIVAEAITQKSPKIALAPGTESGNDLMARVAARLNLGLATNCTEFFVEGGALTRVTRSNWGGSLLEEVEVLSRPILLTLQPHAQSAQSADGAAPSVETISVTVSDKDLRVRVKELLPREQKGISLTDAKVVIGGGRGMGSAEAFKMLEELAALIGNAAVGATRVATNNNWRPHSDQIGQTGTQIAPDLYIACGISGAIQHMVGCKNSKKILAINKDPEAPIFQRADYGVIGDLHQIVPALIAELKRLKGV</sequence>
<dbReference type="Gene3D" id="3.40.50.620">
    <property type="entry name" value="HUPs"/>
    <property type="match status" value="1"/>
</dbReference>
<dbReference type="InterPro" id="IPR014729">
    <property type="entry name" value="Rossmann-like_a/b/a_fold"/>
</dbReference>
<dbReference type="PANTHER" id="PTHR43153:SF1">
    <property type="entry name" value="ELECTRON TRANSFER FLAVOPROTEIN SUBUNIT ALPHA, MITOCHONDRIAL"/>
    <property type="match status" value="1"/>
</dbReference>
<evidence type="ECO:0000256" key="1">
    <source>
        <dbReference type="ARBA" id="ARBA00005817"/>
    </source>
</evidence>
<dbReference type="InterPro" id="IPR033947">
    <property type="entry name" value="ETF_alpha_N"/>
</dbReference>